<evidence type="ECO:0000256" key="1">
    <source>
        <dbReference type="SAM" id="MobiDB-lite"/>
    </source>
</evidence>
<dbReference type="AlphaFoldDB" id="A0A6J4VBZ0"/>
<feature type="compositionally biased region" description="Gly residues" evidence="1">
    <location>
        <begin position="39"/>
        <end position="54"/>
    </location>
</feature>
<feature type="non-terminal residue" evidence="2">
    <location>
        <position position="426"/>
    </location>
</feature>
<keyword evidence="2" id="KW-0645">Protease</keyword>
<feature type="region of interest" description="Disordered" evidence="1">
    <location>
        <begin position="140"/>
        <end position="426"/>
    </location>
</feature>
<accession>A0A6J4VBZ0</accession>
<feature type="compositionally biased region" description="Basic and acidic residues" evidence="1">
    <location>
        <begin position="150"/>
        <end position="160"/>
    </location>
</feature>
<dbReference type="GO" id="GO:0009002">
    <property type="term" value="F:serine-type D-Ala-D-Ala carboxypeptidase activity"/>
    <property type="evidence" value="ECO:0007669"/>
    <property type="project" value="UniProtKB-EC"/>
</dbReference>
<gene>
    <name evidence="2" type="ORF">AVDCRST_MAG59-3409</name>
</gene>
<feature type="compositionally biased region" description="Basic residues" evidence="1">
    <location>
        <begin position="17"/>
        <end position="32"/>
    </location>
</feature>
<feature type="compositionally biased region" description="Basic and acidic residues" evidence="1">
    <location>
        <begin position="212"/>
        <end position="224"/>
    </location>
</feature>
<organism evidence="2">
    <name type="scientific">uncultured Thermomicrobiales bacterium</name>
    <dbReference type="NCBI Taxonomy" id="1645740"/>
    <lineage>
        <taxon>Bacteria</taxon>
        <taxon>Pseudomonadati</taxon>
        <taxon>Thermomicrobiota</taxon>
        <taxon>Thermomicrobia</taxon>
        <taxon>Thermomicrobiales</taxon>
        <taxon>environmental samples</taxon>
    </lineage>
</organism>
<feature type="compositionally biased region" description="Basic and acidic residues" evidence="1">
    <location>
        <begin position="75"/>
        <end position="102"/>
    </location>
</feature>
<feature type="non-terminal residue" evidence="2">
    <location>
        <position position="1"/>
    </location>
</feature>
<feature type="compositionally biased region" description="Basic residues" evidence="1">
    <location>
        <begin position="164"/>
        <end position="178"/>
    </location>
</feature>
<feature type="compositionally biased region" description="Basic residues" evidence="1">
    <location>
        <begin position="407"/>
        <end position="426"/>
    </location>
</feature>
<feature type="compositionally biased region" description="Basic and acidic residues" evidence="1">
    <location>
        <begin position="379"/>
        <end position="390"/>
    </location>
</feature>
<keyword evidence="2" id="KW-0378">Hydrolase</keyword>
<reference evidence="2" key="1">
    <citation type="submission" date="2020-02" db="EMBL/GenBank/DDBJ databases">
        <authorList>
            <person name="Meier V. D."/>
        </authorList>
    </citation>
    <scope>NUCLEOTIDE SEQUENCE</scope>
    <source>
        <strain evidence="2">AVDCRST_MAG59</strain>
    </source>
</reference>
<feature type="compositionally biased region" description="Low complexity" evidence="1">
    <location>
        <begin position="225"/>
        <end position="243"/>
    </location>
</feature>
<feature type="compositionally biased region" description="Basic and acidic residues" evidence="1">
    <location>
        <begin position="288"/>
        <end position="297"/>
    </location>
</feature>
<feature type="compositionally biased region" description="Low complexity" evidence="1">
    <location>
        <begin position="195"/>
        <end position="211"/>
    </location>
</feature>
<evidence type="ECO:0000313" key="2">
    <source>
        <dbReference type="EMBL" id="CAA9569910.1"/>
    </source>
</evidence>
<keyword evidence="2" id="KW-0121">Carboxypeptidase</keyword>
<dbReference type="EC" id="3.4.16.4" evidence="2"/>
<feature type="region of interest" description="Disordered" evidence="1">
    <location>
        <begin position="1"/>
        <end position="115"/>
    </location>
</feature>
<feature type="compositionally biased region" description="Basic residues" evidence="1">
    <location>
        <begin position="298"/>
        <end position="311"/>
    </location>
</feature>
<protein>
    <submittedName>
        <fullName evidence="2">D-alanyl-D-alanine carboxypeptidase</fullName>
        <ecNumber evidence="2">3.4.16.4</ecNumber>
    </submittedName>
</protein>
<sequence length="426" mass="46467">GKSHGAGETACSLFPPRRARRVGLGRRRRVRVPGRTAGTQGGGRGHAGGEPGGGRRGRRGDRPRRCRDGALSPEGCHRPRPDRRARVGDHRPRRNDERRPGHPGDAFPQRRSGHLLRVHRVAGPGRSRCGRAGRLPGYVAAGPAGRRHDHAADAGEHDGGLPRLRQHRPVRRRKRRRSVPALEPGGPHRRQPGAGSRLRPGRELGLLPLGLRDPRPRAGTDCRHPAGSPPARAGARSAGAGQHRQCRDPADPGAGAPRLHLRAASRPGDPGGHAVLRGVDLLGPLVDPRPRGDPDDHRRRHGRLGGRHRRRDAAVARLAPGADGEGVGRLRVRPAGLRHLPGDDQRGQLRPGPLAGRRLAAPEPQFRRVRRVHGLPARAQDRPRGCRDGGRGWVRRPGQLPDPERRPAHRQRNRRAARSRIAVRRL</sequence>
<feature type="compositionally biased region" description="Basic residues" evidence="1">
    <location>
        <begin position="55"/>
        <end position="65"/>
    </location>
</feature>
<name>A0A6J4VBZ0_9BACT</name>
<proteinExistence type="predicted"/>
<dbReference type="EMBL" id="CADCWF010000248">
    <property type="protein sequence ID" value="CAA9569910.1"/>
    <property type="molecule type" value="Genomic_DNA"/>
</dbReference>